<proteinExistence type="predicted"/>
<name>A0ACC5PXV4_DOLFA</name>
<organism evidence="1 2">
    <name type="scientific">Dolichospermum flos-aquae LEGE 04289</name>
    <dbReference type="NCBI Taxonomy" id="1828708"/>
    <lineage>
        <taxon>Bacteria</taxon>
        <taxon>Bacillati</taxon>
        <taxon>Cyanobacteriota</taxon>
        <taxon>Cyanophyceae</taxon>
        <taxon>Nostocales</taxon>
        <taxon>Aphanizomenonaceae</taxon>
        <taxon>Dolichospermum</taxon>
    </lineage>
</organism>
<sequence>MQQRNAYAPPTSPKKRFVLTSKTFPIQCIAVVCRIDRTFHIPKSELLAAAPRYRPPHPKSDTLGKLRYRTPTSPDKIGDRTPS</sequence>
<evidence type="ECO:0000313" key="1">
    <source>
        <dbReference type="EMBL" id="MBE9217626.1"/>
    </source>
</evidence>
<comment type="caution">
    <text evidence="1">The sequence shown here is derived from an EMBL/GenBank/DDBJ whole genome shotgun (WGS) entry which is preliminary data.</text>
</comment>
<dbReference type="EMBL" id="JADEWF010000004">
    <property type="protein sequence ID" value="MBE9217626.1"/>
    <property type="molecule type" value="Genomic_DNA"/>
</dbReference>
<dbReference type="Proteomes" id="UP000597867">
    <property type="component" value="Unassembled WGS sequence"/>
</dbReference>
<keyword evidence="2" id="KW-1185">Reference proteome</keyword>
<reference evidence="1" key="1">
    <citation type="submission" date="2020-10" db="EMBL/GenBank/DDBJ databases">
        <authorList>
            <person name="Castelo-Branco R."/>
            <person name="Eusebio N."/>
            <person name="Adriana R."/>
            <person name="Vieira A."/>
            <person name="Brugerolle De Fraissinette N."/>
            <person name="Rezende De Castro R."/>
            <person name="Schneider M.P."/>
            <person name="Vasconcelos V."/>
            <person name="Leao P.N."/>
        </authorList>
    </citation>
    <scope>NUCLEOTIDE SEQUENCE</scope>
    <source>
        <strain evidence="1">LEGE 04289</strain>
    </source>
</reference>
<gene>
    <name evidence="1" type="ORF">IQ222_02165</name>
</gene>
<accession>A0ACC5PXV4</accession>
<protein>
    <submittedName>
        <fullName evidence="1">Uncharacterized protein</fullName>
    </submittedName>
</protein>
<evidence type="ECO:0000313" key="2">
    <source>
        <dbReference type="Proteomes" id="UP000597867"/>
    </source>
</evidence>